<reference evidence="5 8" key="2">
    <citation type="submission" date="2019-07" db="EMBL/GenBank/DDBJ databases">
        <title>Whole genome shotgun sequence of Enterococcus thailandicus NBRC 101867.</title>
        <authorList>
            <person name="Hosoyama A."/>
            <person name="Uohara A."/>
            <person name="Ohji S."/>
            <person name="Ichikawa N."/>
        </authorList>
    </citation>
    <scope>NUCLEOTIDE SEQUENCE [LARGE SCALE GENOMIC DNA]</scope>
    <source>
        <strain evidence="5 8">NBRC 101867</strain>
    </source>
</reference>
<evidence type="ECO:0000256" key="2">
    <source>
        <dbReference type="ARBA" id="ARBA00022679"/>
    </source>
</evidence>
<dbReference type="Proteomes" id="UP000078516">
    <property type="component" value="Unassembled WGS sequence"/>
</dbReference>
<evidence type="ECO:0000313" key="6">
    <source>
        <dbReference type="EMBL" id="OAQ55848.1"/>
    </source>
</evidence>
<dbReference type="AlphaFoldDB" id="A0A179ERI4"/>
<evidence type="ECO:0000256" key="3">
    <source>
        <dbReference type="ARBA" id="ARBA00022691"/>
    </source>
</evidence>
<dbReference type="EMBL" id="LWMN01000012">
    <property type="protein sequence ID" value="OAQ55848.1"/>
    <property type="molecule type" value="Genomic_DNA"/>
</dbReference>
<feature type="domain" description="Methyltransferase type 11" evidence="4">
    <location>
        <begin position="47"/>
        <end position="141"/>
    </location>
</feature>
<evidence type="ECO:0000313" key="7">
    <source>
        <dbReference type="Proteomes" id="UP000078516"/>
    </source>
</evidence>
<dbReference type="EMBL" id="BJUG01000024">
    <property type="protein sequence ID" value="GEK38283.1"/>
    <property type="molecule type" value="Genomic_DNA"/>
</dbReference>
<dbReference type="RefSeq" id="WP_067483608.1">
    <property type="nucleotide sequence ID" value="NZ_BJUG01000024.1"/>
</dbReference>
<gene>
    <name evidence="6" type="ORF">A6E74_07225</name>
    <name evidence="5" type="ORF">ETH01_25700</name>
</gene>
<dbReference type="OrthoDB" id="9791837at2"/>
<dbReference type="PATRIC" id="fig|417368.6.peg.1500"/>
<keyword evidence="2 6" id="KW-0808">Transferase</keyword>
<keyword evidence="1 6" id="KW-0489">Methyltransferase</keyword>
<dbReference type="CDD" id="cd02440">
    <property type="entry name" value="AdoMet_MTases"/>
    <property type="match status" value="1"/>
</dbReference>
<evidence type="ECO:0000256" key="1">
    <source>
        <dbReference type="ARBA" id="ARBA00022603"/>
    </source>
</evidence>
<sequence length="245" mass="28071">MKENIYDNNRFFDKYSHFPRSVAGLSAAGEWHELKKMLPDFQGKTVLDIGCGFGWHCIYAAERGADTVIGTDISTKMLAGARERTHLANIEYQQIAMEDLDFRPESFDIIICSLALHYTPDFDRICSKISSFLRVNGEFIFSVEHPVFTAYGNQDWIYNEDGTPDHWPVDNYFLENQRKAVFLGETVTKYHKTLTTYLNTLIKHGLSITAIVEPIPDKHLLDSVPGMKDELRRPMMLLVSAKKIK</sequence>
<dbReference type="PANTHER" id="PTHR43464:SF19">
    <property type="entry name" value="UBIQUINONE BIOSYNTHESIS O-METHYLTRANSFERASE, MITOCHONDRIAL"/>
    <property type="match status" value="1"/>
</dbReference>
<dbReference type="PANTHER" id="PTHR43464">
    <property type="entry name" value="METHYLTRANSFERASE"/>
    <property type="match status" value="1"/>
</dbReference>
<dbReference type="InterPro" id="IPR013216">
    <property type="entry name" value="Methyltransf_11"/>
</dbReference>
<dbReference type="GO" id="GO:0008757">
    <property type="term" value="F:S-adenosylmethionine-dependent methyltransferase activity"/>
    <property type="evidence" value="ECO:0007669"/>
    <property type="project" value="InterPro"/>
</dbReference>
<accession>A0A179ERI4</accession>
<organism evidence="6 7">
    <name type="scientific">Enterococcus thailandicus</name>
    <dbReference type="NCBI Taxonomy" id="417368"/>
    <lineage>
        <taxon>Bacteria</taxon>
        <taxon>Bacillati</taxon>
        <taxon>Bacillota</taxon>
        <taxon>Bacilli</taxon>
        <taxon>Lactobacillales</taxon>
        <taxon>Enterococcaceae</taxon>
        <taxon>Enterococcus</taxon>
    </lineage>
</organism>
<evidence type="ECO:0000313" key="5">
    <source>
        <dbReference type="EMBL" id="GEK38283.1"/>
    </source>
</evidence>
<name>A0A179ERI4_ENTTH</name>
<protein>
    <submittedName>
        <fullName evidence="6">SAM-dependent methyltransferase</fullName>
    </submittedName>
</protein>
<comment type="caution">
    <text evidence="6">The sequence shown here is derived from an EMBL/GenBank/DDBJ whole genome shotgun (WGS) entry which is preliminary data.</text>
</comment>
<proteinExistence type="predicted"/>
<keyword evidence="3" id="KW-0949">S-adenosyl-L-methionine</keyword>
<dbReference type="SUPFAM" id="SSF53335">
    <property type="entry name" value="S-adenosyl-L-methionine-dependent methyltransferases"/>
    <property type="match status" value="1"/>
</dbReference>
<dbReference type="Gene3D" id="3.40.50.150">
    <property type="entry name" value="Vaccinia Virus protein VP39"/>
    <property type="match status" value="1"/>
</dbReference>
<dbReference type="Pfam" id="PF08241">
    <property type="entry name" value="Methyltransf_11"/>
    <property type="match status" value="1"/>
</dbReference>
<reference evidence="6 7" key="1">
    <citation type="submission" date="2016-04" db="EMBL/GenBank/DDBJ databases">
        <title>Draft genome of an Enterococcus thailandicus strain isolated from bovine feces.</title>
        <authorList>
            <person name="Beukers A.G."/>
            <person name="Zaheer R."/>
            <person name="Goji N."/>
            <person name="Cook S.R."/>
            <person name="Amoako K."/>
            <person name="Chaves A.V."/>
            <person name="Ward M.P."/>
            <person name="Mcallister T.A."/>
        </authorList>
    </citation>
    <scope>NUCLEOTIDE SEQUENCE [LARGE SCALE GENOMIC DNA]</scope>
    <source>
        <strain evidence="6 7">F0711D 46</strain>
    </source>
</reference>
<evidence type="ECO:0000313" key="8">
    <source>
        <dbReference type="Proteomes" id="UP000321361"/>
    </source>
</evidence>
<keyword evidence="7" id="KW-1185">Reference proteome</keyword>
<dbReference type="GO" id="GO:0032259">
    <property type="term" value="P:methylation"/>
    <property type="evidence" value="ECO:0007669"/>
    <property type="project" value="UniProtKB-KW"/>
</dbReference>
<dbReference type="InterPro" id="IPR029063">
    <property type="entry name" value="SAM-dependent_MTases_sf"/>
</dbReference>
<dbReference type="Proteomes" id="UP000321361">
    <property type="component" value="Unassembled WGS sequence"/>
</dbReference>
<evidence type="ECO:0000259" key="4">
    <source>
        <dbReference type="Pfam" id="PF08241"/>
    </source>
</evidence>